<feature type="compositionally biased region" description="Low complexity" evidence="2">
    <location>
        <begin position="165"/>
        <end position="183"/>
    </location>
</feature>
<feature type="domain" description="HTH merR-type" evidence="3">
    <location>
        <begin position="24"/>
        <end position="92"/>
    </location>
</feature>
<proteinExistence type="predicted"/>
<reference evidence="4 5" key="1">
    <citation type="submission" date="2024-03" db="EMBL/GenBank/DDBJ databases">
        <title>High-quality draft genome sequencing of Tistrella sp. BH-R2-4.</title>
        <authorList>
            <person name="Dong C."/>
        </authorList>
    </citation>
    <scope>NUCLEOTIDE SEQUENCE [LARGE SCALE GENOMIC DNA]</scope>
    <source>
        <strain evidence="4 5">BH-R2-4</strain>
    </source>
</reference>
<dbReference type="Pfam" id="PF13411">
    <property type="entry name" value="MerR_1"/>
    <property type="match status" value="1"/>
</dbReference>
<feature type="compositionally biased region" description="Basic and acidic residues" evidence="2">
    <location>
        <begin position="318"/>
        <end position="327"/>
    </location>
</feature>
<dbReference type="PROSITE" id="PS50937">
    <property type="entry name" value="HTH_MERR_2"/>
    <property type="match status" value="1"/>
</dbReference>
<name>A0ABU9YEM6_9PROT</name>
<keyword evidence="5" id="KW-1185">Reference proteome</keyword>
<dbReference type="PANTHER" id="PTHR30204">
    <property type="entry name" value="REDOX-CYCLING DRUG-SENSING TRANSCRIPTIONAL ACTIVATOR SOXR"/>
    <property type="match status" value="1"/>
</dbReference>
<dbReference type="Proteomes" id="UP001413721">
    <property type="component" value="Unassembled WGS sequence"/>
</dbReference>
<dbReference type="SUPFAM" id="SSF46955">
    <property type="entry name" value="Putative DNA-binding domain"/>
    <property type="match status" value="1"/>
</dbReference>
<comment type="caution">
    <text evidence="4">The sequence shown here is derived from an EMBL/GenBank/DDBJ whole genome shotgun (WGS) entry which is preliminary data.</text>
</comment>
<evidence type="ECO:0000313" key="4">
    <source>
        <dbReference type="EMBL" id="MEN2987233.1"/>
    </source>
</evidence>
<dbReference type="SMART" id="SM00422">
    <property type="entry name" value="HTH_MERR"/>
    <property type="match status" value="1"/>
</dbReference>
<dbReference type="InterPro" id="IPR009061">
    <property type="entry name" value="DNA-bd_dom_put_sf"/>
</dbReference>
<dbReference type="Gene3D" id="1.10.1660.10">
    <property type="match status" value="1"/>
</dbReference>
<dbReference type="InterPro" id="IPR047057">
    <property type="entry name" value="MerR_fam"/>
</dbReference>
<feature type="compositionally biased region" description="Low complexity" evidence="2">
    <location>
        <begin position="296"/>
        <end position="306"/>
    </location>
</feature>
<protein>
    <submittedName>
        <fullName evidence="4">MerR family transcriptional regulator</fullName>
    </submittedName>
</protein>
<accession>A0ABU9YEM6</accession>
<gene>
    <name evidence="4" type="ORF">WG926_02885</name>
</gene>
<feature type="region of interest" description="Disordered" evidence="2">
    <location>
        <begin position="1"/>
        <end position="20"/>
    </location>
</feature>
<feature type="region of interest" description="Disordered" evidence="2">
    <location>
        <begin position="283"/>
        <end position="327"/>
    </location>
</feature>
<feature type="compositionally biased region" description="Acidic residues" evidence="2">
    <location>
        <begin position="127"/>
        <end position="164"/>
    </location>
</feature>
<dbReference type="CDD" id="cd04765">
    <property type="entry name" value="HTH_MlrA-like_sg2"/>
    <property type="match status" value="1"/>
</dbReference>
<evidence type="ECO:0000256" key="2">
    <source>
        <dbReference type="SAM" id="MobiDB-lite"/>
    </source>
</evidence>
<evidence type="ECO:0000313" key="5">
    <source>
        <dbReference type="Proteomes" id="UP001413721"/>
    </source>
</evidence>
<keyword evidence="1" id="KW-0238">DNA-binding</keyword>
<evidence type="ECO:0000259" key="3">
    <source>
        <dbReference type="PROSITE" id="PS50937"/>
    </source>
</evidence>
<dbReference type="PANTHER" id="PTHR30204:SF15">
    <property type="entry name" value="BLL5018 PROTEIN"/>
    <property type="match status" value="1"/>
</dbReference>
<evidence type="ECO:0000256" key="1">
    <source>
        <dbReference type="ARBA" id="ARBA00023125"/>
    </source>
</evidence>
<organism evidence="4 5">
    <name type="scientific">Tistrella arctica</name>
    <dbReference type="NCBI Taxonomy" id="3133430"/>
    <lineage>
        <taxon>Bacteria</taxon>
        <taxon>Pseudomonadati</taxon>
        <taxon>Pseudomonadota</taxon>
        <taxon>Alphaproteobacteria</taxon>
        <taxon>Geminicoccales</taxon>
        <taxon>Geminicoccaceae</taxon>
        <taxon>Tistrella</taxon>
    </lineage>
</organism>
<sequence>MTDTTANDGERRRGGGKAPGAYRTISEVAEEIDVPAHVLRFWEGKFPQVKPLKRAGGRRYYRPEDVVLLRRIRSLLYDEGYTIKGVQKLLREGGVKAVAERVEAGTAGTAAQDPDLLDALAARLDRDGDDLDDASDGDEGGGDDDAGHDDIDLDDVDDPDDIGDDGLIAADDAPSPAEPAASPTSIVAQAAPPVVAVPVAGTTGLADLSAARIRTLLAEDERRQGLMREALAHLERARALLHGDDEADAALGLVDGDVAGIDESFAEDVLVIELSGEGAGASGIAGGAQPADGHDQVQAADEAAAETIGDDTMSPGADGERGQDGAA</sequence>
<feature type="region of interest" description="Disordered" evidence="2">
    <location>
        <begin position="127"/>
        <end position="183"/>
    </location>
</feature>
<dbReference type="EMBL" id="JBBKTW010000001">
    <property type="protein sequence ID" value="MEN2987233.1"/>
    <property type="molecule type" value="Genomic_DNA"/>
</dbReference>
<dbReference type="InterPro" id="IPR000551">
    <property type="entry name" value="MerR-type_HTH_dom"/>
</dbReference>